<dbReference type="Proteomes" id="UP000886523">
    <property type="component" value="Unassembled WGS sequence"/>
</dbReference>
<sequence>MCSSARARGVTGLLDTYCNKDLFLSPRDHSPFGKAGACDSREVLVNAGVDSPGSAFVI</sequence>
<keyword evidence="2" id="KW-1185">Reference proteome</keyword>
<name>A0A9P6AZ58_9AGAM</name>
<evidence type="ECO:0000313" key="1">
    <source>
        <dbReference type="EMBL" id="KAF9514050.1"/>
    </source>
</evidence>
<proteinExistence type="predicted"/>
<organism evidence="1 2">
    <name type="scientific">Hydnum rufescens UP504</name>
    <dbReference type="NCBI Taxonomy" id="1448309"/>
    <lineage>
        <taxon>Eukaryota</taxon>
        <taxon>Fungi</taxon>
        <taxon>Dikarya</taxon>
        <taxon>Basidiomycota</taxon>
        <taxon>Agaricomycotina</taxon>
        <taxon>Agaricomycetes</taxon>
        <taxon>Cantharellales</taxon>
        <taxon>Hydnaceae</taxon>
        <taxon>Hydnum</taxon>
    </lineage>
</organism>
<feature type="non-terminal residue" evidence="1">
    <location>
        <position position="58"/>
    </location>
</feature>
<comment type="caution">
    <text evidence="1">The sequence shown here is derived from an EMBL/GenBank/DDBJ whole genome shotgun (WGS) entry which is preliminary data.</text>
</comment>
<gene>
    <name evidence="1" type="ORF">BS47DRAFT_1343534</name>
</gene>
<reference evidence="1" key="1">
    <citation type="journal article" date="2020" name="Nat. Commun.">
        <title>Large-scale genome sequencing of mycorrhizal fungi provides insights into the early evolution of symbiotic traits.</title>
        <authorList>
            <person name="Miyauchi S."/>
            <person name="Kiss E."/>
            <person name="Kuo A."/>
            <person name="Drula E."/>
            <person name="Kohler A."/>
            <person name="Sanchez-Garcia M."/>
            <person name="Morin E."/>
            <person name="Andreopoulos B."/>
            <person name="Barry K.W."/>
            <person name="Bonito G."/>
            <person name="Buee M."/>
            <person name="Carver A."/>
            <person name="Chen C."/>
            <person name="Cichocki N."/>
            <person name="Clum A."/>
            <person name="Culley D."/>
            <person name="Crous P.W."/>
            <person name="Fauchery L."/>
            <person name="Girlanda M."/>
            <person name="Hayes R.D."/>
            <person name="Keri Z."/>
            <person name="LaButti K."/>
            <person name="Lipzen A."/>
            <person name="Lombard V."/>
            <person name="Magnuson J."/>
            <person name="Maillard F."/>
            <person name="Murat C."/>
            <person name="Nolan M."/>
            <person name="Ohm R.A."/>
            <person name="Pangilinan J."/>
            <person name="Pereira M.F."/>
            <person name="Perotto S."/>
            <person name="Peter M."/>
            <person name="Pfister S."/>
            <person name="Riley R."/>
            <person name="Sitrit Y."/>
            <person name="Stielow J.B."/>
            <person name="Szollosi G."/>
            <person name="Zifcakova L."/>
            <person name="Stursova M."/>
            <person name="Spatafora J.W."/>
            <person name="Tedersoo L."/>
            <person name="Vaario L.M."/>
            <person name="Yamada A."/>
            <person name="Yan M."/>
            <person name="Wang P."/>
            <person name="Xu J."/>
            <person name="Bruns T."/>
            <person name="Baldrian P."/>
            <person name="Vilgalys R."/>
            <person name="Dunand C."/>
            <person name="Henrissat B."/>
            <person name="Grigoriev I.V."/>
            <person name="Hibbett D."/>
            <person name="Nagy L.G."/>
            <person name="Martin F.M."/>
        </authorList>
    </citation>
    <scope>NUCLEOTIDE SEQUENCE</scope>
    <source>
        <strain evidence="1">UP504</strain>
    </source>
</reference>
<protein>
    <submittedName>
        <fullName evidence="1">Uncharacterized protein</fullName>
    </submittedName>
</protein>
<dbReference type="EMBL" id="MU128965">
    <property type="protein sequence ID" value="KAF9514050.1"/>
    <property type="molecule type" value="Genomic_DNA"/>
</dbReference>
<dbReference type="AlphaFoldDB" id="A0A9P6AZ58"/>
<accession>A0A9P6AZ58</accession>
<evidence type="ECO:0000313" key="2">
    <source>
        <dbReference type="Proteomes" id="UP000886523"/>
    </source>
</evidence>